<feature type="region of interest" description="Disordered" evidence="3">
    <location>
        <begin position="18"/>
        <end position="127"/>
    </location>
</feature>
<keyword evidence="1" id="KW-0507">mRNA processing</keyword>
<feature type="domain" description="CCHC-type" evidence="4">
    <location>
        <begin position="144"/>
        <end position="157"/>
    </location>
</feature>
<dbReference type="PANTHER" id="PTHR46242">
    <property type="entry name" value="ZINC FINGER CCHC DOMAIN-CONTAINING PROTEIN 9 ZCCHC9"/>
    <property type="match status" value="1"/>
</dbReference>
<evidence type="ECO:0000313" key="5">
    <source>
        <dbReference type="EMBL" id="KAF7771669.1"/>
    </source>
</evidence>
<dbReference type="SUPFAM" id="SSF57756">
    <property type="entry name" value="Retrovirus zinc finger-like domains"/>
    <property type="match status" value="2"/>
</dbReference>
<dbReference type="InterPro" id="IPR036875">
    <property type="entry name" value="Znf_CCHC_sf"/>
</dbReference>
<dbReference type="GO" id="GO:0008270">
    <property type="term" value="F:zinc ion binding"/>
    <property type="evidence" value="ECO:0007669"/>
    <property type="project" value="UniProtKB-KW"/>
</dbReference>
<dbReference type="InterPro" id="IPR042246">
    <property type="entry name" value="ZCCHC9"/>
</dbReference>
<accession>A0A8H7F100</accession>
<dbReference type="Gene3D" id="4.10.60.10">
    <property type="entry name" value="Zinc finger, CCHC-type"/>
    <property type="match status" value="2"/>
</dbReference>
<dbReference type="GO" id="GO:0005730">
    <property type="term" value="C:nucleolus"/>
    <property type="evidence" value="ECO:0007669"/>
    <property type="project" value="TreeGrafter"/>
</dbReference>
<sequence length="326" mass="36276">MTRVTNFGRKRTYVQASLDSASVELPPPRTDSPSTVIEDTVTTTESNVDISVSDGGPPKKKRKRIRKKKPKIEGCKDAEEPTGGRSDRDAEGQVERKESGQPSKKALKLKRWKEQEKEKKQRRLISSETRRGKRINERLADTICFACREKGHAAKDCLTVKQGSSAKNGAKNGDVVGICYRCGSVRHTLSKCNKHVDVSNPLPFASCFVCKGKGHLASSCPQNQEKGIYPNGGACKLCGKKTHLAKDCELRKRDNADTLALMGTSDKPGADEDDFHTFRRNRHEIEKEAIEQEKRTRLLQGKVGARSDIVKPFRTAPIPTKKVVFF</sequence>
<evidence type="ECO:0000313" key="6">
    <source>
        <dbReference type="Proteomes" id="UP000629468"/>
    </source>
</evidence>
<evidence type="ECO:0000256" key="2">
    <source>
        <dbReference type="PROSITE-ProRule" id="PRU00047"/>
    </source>
</evidence>
<dbReference type="PANTHER" id="PTHR46242:SF1">
    <property type="entry name" value="ZINC FINGER CCHC DOMAIN-CONTAINING PROTEIN 9"/>
    <property type="match status" value="1"/>
</dbReference>
<protein>
    <submittedName>
        <fullName evidence="5">Transcriptional regulator family: Zinc finger, CCHC-type</fullName>
    </submittedName>
</protein>
<evidence type="ECO:0000256" key="3">
    <source>
        <dbReference type="SAM" id="MobiDB-lite"/>
    </source>
</evidence>
<name>A0A8H7F100_AGABI</name>
<gene>
    <name evidence="5" type="ORF">Agabi119p4_5980</name>
</gene>
<dbReference type="SMART" id="SM00343">
    <property type="entry name" value="ZnF_C2HC"/>
    <property type="match status" value="4"/>
</dbReference>
<dbReference type="AlphaFoldDB" id="A0A8H7F100"/>
<keyword evidence="2" id="KW-0479">Metal-binding</keyword>
<evidence type="ECO:0000256" key="1">
    <source>
        <dbReference type="ARBA" id="ARBA00022664"/>
    </source>
</evidence>
<dbReference type="EMBL" id="JABXXO010000008">
    <property type="protein sequence ID" value="KAF7771669.1"/>
    <property type="molecule type" value="Genomic_DNA"/>
</dbReference>
<keyword evidence="2" id="KW-0862">Zinc</keyword>
<proteinExistence type="predicted"/>
<feature type="compositionally biased region" description="Basic and acidic residues" evidence="3">
    <location>
        <begin position="85"/>
        <end position="99"/>
    </location>
</feature>
<dbReference type="GO" id="GO:0003676">
    <property type="term" value="F:nucleic acid binding"/>
    <property type="evidence" value="ECO:0007669"/>
    <property type="project" value="InterPro"/>
</dbReference>
<dbReference type="InterPro" id="IPR001878">
    <property type="entry name" value="Znf_CCHC"/>
</dbReference>
<dbReference type="GO" id="GO:0006397">
    <property type="term" value="P:mRNA processing"/>
    <property type="evidence" value="ECO:0007669"/>
    <property type="project" value="UniProtKB-KW"/>
</dbReference>
<evidence type="ECO:0000259" key="4">
    <source>
        <dbReference type="PROSITE" id="PS50158"/>
    </source>
</evidence>
<reference evidence="5 6" key="1">
    <citation type="journal article" name="Sci. Rep.">
        <title>Telomere-to-telomere assembled and centromere annotated genomes of the two main subspecies of the button mushroom Agaricus bisporus reveal especially polymorphic chromosome ends.</title>
        <authorList>
            <person name="Sonnenberg A.S.M."/>
            <person name="Sedaghat-Telgerd N."/>
            <person name="Lavrijssen B."/>
            <person name="Ohm R.A."/>
            <person name="Hendrickx P.M."/>
            <person name="Scholtmeijer K."/>
            <person name="Baars J.J.P."/>
            <person name="van Peer A."/>
        </authorList>
    </citation>
    <scope>NUCLEOTIDE SEQUENCE [LARGE SCALE GENOMIC DNA]</scope>
    <source>
        <strain evidence="5 6">H119_p4</strain>
    </source>
</reference>
<feature type="compositionally biased region" description="Polar residues" evidence="3">
    <location>
        <begin position="31"/>
        <end position="50"/>
    </location>
</feature>
<dbReference type="PROSITE" id="PS50158">
    <property type="entry name" value="ZF_CCHC"/>
    <property type="match status" value="2"/>
</dbReference>
<dbReference type="Pfam" id="PF00098">
    <property type="entry name" value="zf-CCHC"/>
    <property type="match status" value="1"/>
</dbReference>
<feature type="domain" description="CCHC-type" evidence="4">
    <location>
        <begin position="207"/>
        <end position="222"/>
    </location>
</feature>
<dbReference type="Proteomes" id="UP000629468">
    <property type="component" value="Unassembled WGS sequence"/>
</dbReference>
<organism evidence="5 6">
    <name type="scientific">Agaricus bisporus var. burnettii</name>
    <dbReference type="NCBI Taxonomy" id="192524"/>
    <lineage>
        <taxon>Eukaryota</taxon>
        <taxon>Fungi</taxon>
        <taxon>Dikarya</taxon>
        <taxon>Basidiomycota</taxon>
        <taxon>Agaricomycotina</taxon>
        <taxon>Agaricomycetes</taxon>
        <taxon>Agaricomycetidae</taxon>
        <taxon>Agaricales</taxon>
        <taxon>Agaricineae</taxon>
        <taxon>Agaricaceae</taxon>
        <taxon>Agaricus</taxon>
    </lineage>
</organism>
<feature type="compositionally biased region" description="Basic residues" evidence="3">
    <location>
        <begin position="58"/>
        <end position="70"/>
    </location>
</feature>
<comment type="caution">
    <text evidence="5">The sequence shown here is derived from an EMBL/GenBank/DDBJ whole genome shotgun (WGS) entry which is preliminary data.</text>
</comment>
<keyword evidence="2" id="KW-0863">Zinc-finger</keyword>